<reference evidence="2" key="1">
    <citation type="submission" date="2020-10" db="EMBL/GenBank/DDBJ databases">
        <title>Genome Sequence of Monilinia vaccinii-corymbosi Sheds Light on Mummy Berry Disease Infection of Blueberry and Mating Type.</title>
        <authorList>
            <person name="Yow A.G."/>
            <person name="Zhang Y."/>
            <person name="Bansal K."/>
            <person name="Eacker S.M."/>
            <person name="Sullivan S."/>
            <person name="Liachko I."/>
            <person name="Cubeta M.A."/>
            <person name="Rollins J.A."/>
            <person name="Ashrafi H."/>
        </authorList>
    </citation>
    <scope>NUCLEOTIDE SEQUENCE</scope>
    <source>
        <strain evidence="2">RL-1</strain>
    </source>
</reference>
<dbReference type="AlphaFoldDB" id="A0A8A3P9L7"/>
<feature type="domain" description="Peptidase S8/S53" evidence="1">
    <location>
        <begin position="238"/>
        <end position="377"/>
    </location>
</feature>
<dbReference type="OrthoDB" id="5386278at2759"/>
<organism evidence="2 3">
    <name type="scientific">Monilinia vaccinii-corymbosi</name>
    <dbReference type="NCBI Taxonomy" id="61207"/>
    <lineage>
        <taxon>Eukaryota</taxon>
        <taxon>Fungi</taxon>
        <taxon>Dikarya</taxon>
        <taxon>Ascomycota</taxon>
        <taxon>Pezizomycotina</taxon>
        <taxon>Leotiomycetes</taxon>
        <taxon>Helotiales</taxon>
        <taxon>Sclerotiniaceae</taxon>
        <taxon>Monilinia</taxon>
    </lineage>
</organism>
<dbReference type="InterPro" id="IPR036852">
    <property type="entry name" value="Peptidase_S8/S53_dom_sf"/>
</dbReference>
<name>A0A8A3P9L7_9HELO</name>
<dbReference type="EMBL" id="CP063406">
    <property type="protein sequence ID" value="QSZ30959.1"/>
    <property type="molecule type" value="Genomic_DNA"/>
</dbReference>
<accession>A0A8A3P9L7</accession>
<dbReference type="Proteomes" id="UP000672032">
    <property type="component" value="Chromosome 2"/>
</dbReference>
<dbReference type="Gene3D" id="3.40.50.200">
    <property type="entry name" value="Peptidase S8/S53 domain"/>
    <property type="match status" value="1"/>
</dbReference>
<dbReference type="Pfam" id="PF00082">
    <property type="entry name" value="Peptidase_S8"/>
    <property type="match status" value="1"/>
</dbReference>
<evidence type="ECO:0000313" key="2">
    <source>
        <dbReference type="EMBL" id="QSZ30959.1"/>
    </source>
</evidence>
<dbReference type="InterPro" id="IPR000209">
    <property type="entry name" value="Peptidase_S8/S53_dom"/>
</dbReference>
<gene>
    <name evidence="2" type="ORF">DSL72_000518</name>
</gene>
<dbReference type="SUPFAM" id="SSF52743">
    <property type="entry name" value="Subtilisin-like"/>
    <property type="match status" value="1"/>
</dbReference>
<sequence length="449" mass="50934">MPDSTTNSMSDTFVQESIINKFEIEKFDWRKLDVNLDILTSSSHADHFTELVLYSSGNWSVLYHWLSDDGLAKLRKLEEVTINIINLNPSEHIHDQLALKRHTELVTKYKAWLEKSHDDSKRPGYKFTLKIEENAEWDFPVVQYRENEEPFVPKLDFLDQLKPSLDYLDQLNKSPEDGEERERFEELTNKPPVGTEDKRIKIAIIDNGVDRIRTNWASNTTLVDDIARVGKGSKDILPADAAKQAIEWALEQRVDIISMSWVTKKNYGVLQHAVKIAVEGTKKDNKRQTLLFCSTADEGAYSGEIWPAMYDKTVRIAATDRYGHMRPTSDPKNVNTLVPGEDIEADGPSYMEKYIQGTVSGSSVATALAAGIASLALLLIKTFNDVSDEDWNYFHEKDGILAVFKKMESDQMGVHTGVVLSNLFPGNDLKKGLSEKWNINNLKHVEPSK</sequence>
<keyword evidence="3" id="KW-1185">Reference proteome</keyword>
<evidence type="ECO:0000313" key="3">
    <source>
        <dbReference type="Proteomes" id="UP000672032"/>
    </source>
</evidence>
<proteinExistence type="predicted"/>
<protein>
    <recommendedName>
        <fullName evidence="1">Peptidase S8/S53 domain-containing protein</fullName>
    </recommendedName>
</protein>
<dbReference type="GO" id="GO:0006508">
    <property type="term" value="P:proteolysis"/>
    <property type="evidence" value="ECO:0007669"/>
    <property type="project" value="InterPro"/>
</dbReference>
<dbReference type="GO" id="GO:0004252">
    <property type="term" value="F:serine-type endopeptidase activity"/>
    <property type="evidence" value="ECO:0007669"/>
    <property type="project" value="InterPro"/>
</dbReference>
<evidence type="ECO:0000259" key="1">
    <source>
        <dbReference type="Pfam" id="PF00082"/>
    </source>
</evidence>